<keyword evidence="3" id="KW-1185">Reference proteome</keyword>
<dbReference type="EMBL" id="JH993005">
    <property type="protein sequence ID" value="EKX44223.1"/>
    <property type="molecule type" value="Genomic_DNA"/>
</dbReference>
<dbReference type="KEGG" id="gtt:GUITHDRAFT_109682"/>
<reference evidence="2" key="3">
    <citation type="submission" date="2016-03" db="UniProtKB">
        <authorList>
            <consortium name="EnsemblProtists"/>
        </authorList>
    </citation>
    <scope>IDENTIFICATION</scope>
</reference>
<dbReference type="RefSeq" id="XP_005831203.1">
    <property type="nucleotide sequence ID" value="XM_005831146.1"/>
</dbReference>
<accession>L1J6Q1</accession>
<sequence>MIWTNYPRSFKVSSLPMLFTVRRLSDGMMFDALIANFDGINLRLKTVNELRIDTTTYELDVVHFALVTVNIYIVVFPPVQTSNDVFSIAFLQSAVRMKQLVGRKLIPSIHDSLWGFLNQTEDRESSKASTM</sequence>
<dbReference type="GeneID" id="17300981"/>
<dbReference type="PaxDb" id="55529-EKX44223"/>
<dbReference type="Proteomes" id="UP000011087">
    <property type="component" value="Unassembled WGS sequence"/>
</dbReference>
<protein>
    <submittedName>
        <fullName evidence="1 2">Uncharacterized protein</fullName>
    </submittedName>
</protein>
<dbReference type="EnsemblProtists" id="EKX44223">
    <property type="protein sequence ID" value="EKX44223"/>
    <property type="gene ID" value="GUITHDRAFT_109682"/>
</dbReference>
<evidence type="ECO:0000313" key="1">
    <source>
        <dbReference type="EMBL" id="EKX44223.1"/>
    </source>
</evidence>
<proteinExistence type="predicted"/>
<evidence type="ECO:0000313" key="3">
    <source>
        <dbReference type="Proteomes" id="UP000011087"/>
    </source>
</evidence>
<reference evidence="3" key="2">
    <citation type="submission" date="2012-11" db="EMBL/GenBank/DDBJ databases">
        <authorList>
            <person name="Kuo A."/>
            <person name="Curtis B.A."/>
            <person name="Tanifuji G."/>
            <person name="Burki F."/>
            <person name="Gruber A."/>
            <person name="Irimia M."/>
            <person name="Maruyama S."/>
            <person name="Arias M.C."/>
            <person name="Ball S.G."/>
            <person name="Gile G.H."/>
            <person name="Hirakawa Y."/>
            <person name="Hopkins J.F."/>
            <person name="Rensing S.A."/>
            <person name="Schmutz J."/>
            <person name="Symeonidi A."/>
            <person name="Elias M."/>
            <person name="Eveleigh R.J."/>
            <person name="Herman E.K."/>
            <person name="Klute M.J."/>
            <person name="Nakayama T."/>
            <person name="Obornik M."/>
            <person name="Reyes-Prieto A."/>
            <person name="Armbrust E.V."/>
            <person name="Aves S.J."/>
            <person name="Beiko R.G."/>
            <person name="Coutinho P."/>
            <person name="Dacks J.B."/>
            <person name="Durnford D.G."/>
            <person name="Fast N.M."/>
            <person name="Green B.R."/>
            <person name="Grisdale C."/>
            <person name="Hempe F."/>
            <person name="Henrissat B."/>
            <person name="Hoppner M.P."/>
            <person name="Ishida K.-I."/>
            <person name="Kim E."/>
            <person name="Koreny L."/>
            <person name="Kroth P.G."/>
            <person name="Liu Y."/>
            <person name="Malik S.-B."/>
            <person name="Maier U.G."/>
            <person name="McRose D."/>
            <person name="Mock T."/>
            <person name="Neilson J.A."/>
            <person name="Onodera N.T."/>
            <person name="Poole A.M."/>
            <person name="Pritham E.J."/>
            <person name="Richards T.A."/>
            <person name="Rocap G."/>
            <person name="Roy S.W."/>
            <person name="Sarai C."/>
            <person name="Schaack S."/>
            <person name="Shirato S."/>
            <person name="Slamovits C.H."/>
            <person name="Spencer D.F."/>
            <person name="Suzuki S."/>
            <person name="Worden A.Z."/>
            <person name="Zauner S."/>
            <person name="Barry K."/>
            <person name="Bell C."/>
            <person name="Bharti A.K."/>
            <person name="Crow J.A."/>
            <person name="Grimwood J."/>
            <person name="Kramer R."/>
            <person name="Lindquist E."/>
            <person name="Lucas S."/>
            <person name="Salamov A."/>
            <person name="McFadden G.I."/>
            <person name="Lane C.E."/>
            <person name="Keeling P.J."/>
            <person name="Gray M.W."/>
            <person name="Grigoriev I.V."/>
            <person name="Archibald J.M."/>
        </authorList>
    </citation>
    <scope>NUCLEOTIDE SEQUENCE</scope>
    <source>
        <strain evidence="3">CCMP2712</strain>
    </source>
</reference>
<organism evidence="1">
    <name type="scientific">Guillardia theta (strain CCMP2712)</name>
    <name type="common">Cryptophyte</name>
    <dbReference type="NCBI Taxonomy" id="905079"/>
    <lineage>
        <taxon>Eukaryota</taxon>
        <taxon>Cryptophyceae</taxon>
        <taxon>Pyrenomonadales</taxon>
        <taxon>Geminigeraceae</taxon>
        <taxon>Guillardia</taxon>
    </lineage>
</organism>
<name>L1J6Q1_GUITC</name>
<evidence type="ECO:0000313" key="2">
    <source>
        <dbReference type="EnsemblProtists" id="EKX44223"/>
    </source>
</evidence>
<dbReference type="AlphaFoldDB" id="L1J6Q1"/>
<gene>
    <name evidence="1" type="ORF">GUITHDRAFT_109682</name>
</gene>
<reference evidence="1 3" key="1">
    <citation type="journal article" date="2012" name="Nature">
        <title>Algal genomes reveal evolutionary mosaicism and the fate of nucleomorphs.</title>
        <authorList>
            <consortium name="DOE Joint Genome Institute"/>
            <person name="Curtis B.A."/>
            <person name="Tanifuji G."/>
            <person name="Burki F."/>
            <person name="Gruber A."/>
            <person name="Irimia M."/>
            <person name="Maruyama S."/>
            <person name="Arias M.C."/>
            <person name="Ball S.G."/>
            <person name="Gile G.H."/>
            <person name="Hirakawa Y."/>
            <person name="Hopkins J.F."/>
            <person name="Kuo A."/>
            <person name="Rensing S.A."/>
            <person name="Schmutz J."/>
            <person name="Symeonidi A."/>
            <person name="Elias M."/>
            <person name="Eveleigh R.J."/>
            <person name="Herman E.K."/>
            <person name="Klute M.J."/>
            <person name="Nakayama T."/>
            <person name="Obornik M."/>
            <person name="Reyes-Prieto A."/>
            <person name="Armbrust E.V."/>
            <person name="Aves S.J."/>
            <person name="Beiko R.G."/>
            <person name="Coutinho P."/>
            <person name="Dacks J.B."/>
            <person name="Durnford D.G."/>
            <person name="Fast N.M."/>
            <person name="Green B.R."/>
            <person name="Grisdale C.J."/>
            <person name="Hempel F."/>
            <person name="Henrissat B."/>
            <person name="Hoppner M.P."/>
            <person name="Ishida K."/>
            <person name="Kim E."/>
            <person name="Koreny L."/>
            <person name="Kroth P.G."/>
            <person name="Liu Y."/>
            <person name="Malik S.B."/>
            <person name="Maier U.G."/>
            <person name="McRose D."/>
            <person name="Mock T."/>
            <person name="Neilson J.A."/>
            <person name="Onodera N.T."/>
            <person name="Poole A.M."/>
            <person name="Pritham E.J."/>
            <person name="Richards T.A."/>
            <person name="Rocap G."/>
            <person name="Roy S.W."/>
            <person name="Sarai C."/>
            <person name="Schaack S."/>
            <person name="Shirato S."/>
            <person name="Slamovits C.H."/>
            <person name="Spencer D.F."/>
            <person name="Suzuki S."/>
            <person name="Worden A.Z."/>
            <person name="Zauner S."/>
            <person name="Barry K."/>
            <person name="Bell C."/>
            <person name="Bharti A.K."/>
            <person name="Crow J.A."/>
            <person name="Grimwood J."/>
            <person name="Kramer R."/>
            <person name="Lindquist E."/>
            <person name="Lucas S."/>
            <person name="Salamov A."/>
            <person name="McFadden G.I."/>
            <person name="Lane C.E."/>
            <person name="Keeling P.J."/>
            <person name="Gray M.W."/>
            <person name="Grigoriev I.V."/>
            <person name="Archibald J.M."/>
        </authorList>
    </citation>
    <scope>NUCLEOTIDE SEQUENCE</scope>
    <source>
        <strain evidence="1 3">CCMP2712</strain>
    </source>
</reference>
<dbReference type="HOGENOM" id="CLU_1931562_0_0_1"/>